<evidence type="ECO:0000313" key="2">
    <source>
        <dbReference type="EMBL" id="ANZ36658.1"/>
    </source>
</evidence>
<dbReference type="EMBL" id="CP016793">
    <property type="protein sequence ID" value="ANZ36658.1"/>
    <property type="molecule type" value="Genomic_DNA"/>
</dbReference>
<name>A0A1B2HFZ3_9PSEU</name>
<keyword evidence="1" id="KW-0472">Membrane</keyword>
<accession>A0A1B2HFZ3</accession>
<protein>
    <recommendedName>
        <fullName evidence="4">Peptidase M48 domain-containing protein</fullName>
    </recommendedName>
</protein>
<dbReference type="Proteomes" id="UP000093053">
    <property type="component" value="Chromosome"/>
</dbReference>
<feature type="transmembrane region" description="Helical" evidence="1">
    <location>
        <begin position="6"/>
        <end position="27"/>
    </location>
</feature>
<dbReference type="AlphaFoldDB" id="A0A1B2HFZ3"/>
<keyword evidence="3" id="KW-1185">Reference proteome</keyword>
<evidence type="ECO:0000256" key="1">
    <source>
        <dbReference type="SAM" id="Phobius"/>
    </source>
</evidence>
<dbReference type="KEGG" id="led:BBK82_11865"/>
<gene>
    <name evidence="2" type="ORF">BBK82_11865</name>
</gene>
<dbReference type="STRING" id="1586287.BBK82_11865"/>
<organism evidence="2 3">
    <name type="scientific">Lentzea guizhouensis</name>
    <dbReference type="NCBI Taxonomy" id="1586287"/>
    <lineage>
        <taxon>Bacteria</taxon>
        <taxon>Bacillati</taxon>
        <taxon>Actinomycetota</taxon>
        <taxon>Actinomycetes</taxon>
        <taxon>Pseudonocardiales</taxon>
        <taxon>Pseudonocardiaceae</taxon>
        <taxon>Lentzea</taxon>
    </lineage>
</organism>
<reference evidence="2 3" key="1">
    <citation type="submission" date="2016-07" db="EMBL/GenBank/DDBJ databases">
        <title>Complete genome sequence of the Lentzea guizhouensis DHS C013.</title>
        <authorList>
            <person name="Cao C."/>
        </authorList>
    </citation>
    <scope>NUCLEOTIDE SEQUENCE [LARGE SCALE GENOMIC DNA]</scope>
    <source>
        <strain evidence="2 3">DHS C013</strain>
    </source>
</reference>
<proteinExistence type="predicted"/>
<evidence type="ECO:0008006" key="4">
    <source>
        <dbReference type="Google" id="ProtNLM"/>
    </source>
</evidence>
<sequence>MLALVLLVGFFVLGAALTVFLVVVSVWRFRIGDFQGGGWVGFFAAAIAFPLLWAVVRAVFARPEPTGVPMTRGTHPELWRHVDELAVIAGTRSPDDIRLVPEPNANVWERRGTRYGGAKATSCGCSTGGRGCTRWSWRRRAGSTSGSPTRWRCGRPGSRRRGGRCCGSAVGWATTCTGTWAWR</sequence>
<keyword evidence="1" id="KW-0812">Transmembrane</keyword>
<keyword evidence="1" id="KW-1133">Transmembrane helix</keyword>
<evidence type="ECO:0000313" key="3">
    <source>
        <dbReference type="Proteomes" id="UP000093053"/>
    </source>
</evidence>
<feature type="transmembrane region" description="Helical" evidence="1">
    <location>
        <begin position="39"/>
        <end position="60"/>
    </location>
</feature>